<protein>
    <submittedName>
        <fullName evidence="1">Uncharacterized protein</fullName>
    </submittedName>
</protein>
<proteinExistence type="predicted"/>
<gene>
    <name evidence="1" type="ORF">DEA37_0000001</name>
</gene>
<dbReference type="Proteomes" id="UP000324629">
    <property type="component" value="Unassembled WGS sequence"/>
</dbReference>
<keyword evidence="2" id="KW-1185">Reference proteome</keyword>
<reference evidence="1 2" key="1">
    <citation type="journal article" date="2019" name="Gigascience">
        <title>Whole-genome sequence of the oriental lung fluke Paragonimus westermani.</title>
        <authorList>
            <person name="Oey H."/>
            <person name="Zakrzewski M."/>
            <person name="Narain K."/>
            <person name="Devi K.R."/>
            <person name="Agatsuma T."/>
            <person name="Nawaratna S."/>
            <person name="Gobert G.N."/>
            <person name="Jones M.K."/>
            <person name="Ragan M.A."/>
            <person name="McManus D.P."/>
            <person name="Krause L."/>
        </authorList>
    </citation>
    <scope>NUCLEOTIDE SEQUENCE [LARGE SCALE GENOMIC DNA]</scope>
    <source>
        <strain evidence="1 2">IND2009</strain>
    </source>
</reference>
<dbReference type="EMBL" id="QNGE01005856">
    <property type="protein sequence ID" value="KAA3671762.1"/>
    <property type="molecule type" value="Genomic_DNA"/>
</dbReference>
<sequence>MRMVLRSFSPHMYVLGCSQFLFFSFHIIVCEHSYFVFLVTRGYLCF</sequence>
<accession>A0A5J4N898</accession>
<evidence type="ECO:0000313" key="1">
    <source>
        <dbReference type="EMBL" id="KAA3671762.1"/>
    </source>
</evidence>
<organism evidence="1 2">
    <name type="scientific">Paragonimus westermani</name>
    <dbReference type="NCBI Taxonomy" id="34504"/>
    <lineage>
        <taxon>Eukaryota</taxon>
        <taxon>Metazoa</taxon>
        <taxon>Spiralia</taxon>
        <taxon>Lophotrochozoa</taxon>
        <taxon>Platyhelminthes</taxon>
        <taxon>Trematoda</taxon>
        <taxon>Digenea</taxon>
        <taxon>Plagiorchiida</taxon>
        <taxon>Troglotremata</taxon>
        <taxon>Troglotrematidae</taxon>
        <taxon>Paragonimus</taxon>
    </lineage>
</organism>
<comment type="caution">
    <text evidence="1">The sequence shown here is derived from an EMBL/GenBank/DDBJ whole genome shotgun (WGS) entry which is preliminary data.</text>
</comment>
<name>A0A5J4N898_9TREM</name>
<dbReference type="AlphaFoldDB" id="A0A5J4N898"/>
<evidence type="ECO:0000313" key="2">
    <source>
        <dbReference type="Proteomes" id="UP000324629"/>
    </source>
</evidence>